<keyword evidence="6" id="KW-0540">Nuclease</keyword>
<keyword evidence="13" id="KW-0239">DNA-directed DNA polymerase</keyword>
<evidence type="ECO:0000256" key="16">
    <source>
        <dbReference type="ARBA" id="ARBA00023204"/>
    </source>
</evidence>
<evidence type="ECO:0000256" key="12">
    <source>
        <dbReference type="ARBA" id="ARBA00022840"/>
    </source>
</evidence>
<dbReference type="InterPro" id="IPR014145">
    <property type="entry name" value="LigD_pol_dom"/>
</dbReference>
<evidence type="ECO:0000256" key="21">
    <source>
        <dbReference type="SAM" id="MobiDB-lite"/>
    </source>
</evidence>
<feature type="compositionally biased region" description="Basic and acidic residues" evidence="21">
    <location>
        <begin position="529"/>
        <end position="550"/>
    </location>
</feature>
<keyword evidence="8" id="KW-0547">Nucleotide-binding</keyword>
<dbReference type="InterPro" id="IPR012340">
    <property type="entry name" value="NA-bd_OB-fold"/>
</dbReference>
<keyword evidence="15" id="KW-0233">DNA recombination</keyword>
<dbReference type="NCBIfam" id="TIGR02777">
    <property type="entry name" value="LigD_PE_dom"/>
    <property type="match status" value="1"/>
</dbReference>
<comment type="caution">
    <text evidence="23">The sequence shown here is derived from an EMBL/GenBank/DDBJ whole genome shotgun (WGS) entry which is preliminary data.</text>
</comment>
<dbReference type="Pfam" id="PF04679">
    <property type="entry name" value="DNA_ligase_A_C"/>
    <property type="match status" value="1"/>
</dbReference>
<keyword evidence="5" id="KW-0548">Nucleotidyltransferase</keyword>
<organism evidence="23 24">
    <name type="scientific">Pseudomonas retamae</name>
    <dbReference type="NCBI Taxonomy" id="702110"/>
    <lineage>
        <taxon>Bacteria</taxon>
        <taxon>Pseudomonadati</taxon>
        <taxon>Pseudomonadota</taxon>
        <taxon>Gammaproteobacteria</taxon>
        <taxon>Pseudomonadales</taxon>
        <taxon>Pseudomonadaceae</taxon>
        <taxon>Pseudomonas</taxon>
    </lineage>
</organism>
<evidence type="ECO:0000256" key="6">
    <source>
        <dbReference type="ARBA" id="ARBA00022722"/>
    </source>
</evidence>
<name>A0ABW7D6J4_9PSED</name>
<evidence type="ECO:0000256" key="1">
    <source>
        <dbReference type="ARBA" id="ARBA00001936"/>
    </source>
</evidence>
<dbReference type="InterPro" id="IPR012310">
    <property type="entry name" value="DNA_ligase_ATP-dep_cent"/>
</dbReference>
<dbReference type="Pfam" id="PF13298">
    <property type="entry name" value="LigD_N"/>
    <property type="match status" value="1"/>
</dbReference>
<keyword evidence="14" id="KW-0238">DNA-binding</keyword>
<evidence type="ECO:0000259" key="22">
    <source>
        <dbReference type="PROSITE" id="PS50160"/>
    </source>
</evidence>
<evidence type="ECO:0000256" key="3">
    <source>
        <dbReference type="ARBA" id="ARBA00022598"/>
    </source>
</evidence>
<keyword evidence="12" id="KW-0067">ATP-binding</keyword>
<dbReference type="GO" id="GO:0003910">
    <property type="term" value="F:DNA ligase (ATP) activity"/>
    <property type="evidence" value="ECO:0007669"/>
    <property type="project" value="UniProtKB-EC"/>
</dbReference>
<keyword evidence="4" id="KW-0808">Transferase</keyword>
<dbReference type="InterPro" id="IPR014143">
    <property type="entry name" value="NHEJ_ligase_prk"/>
</dbReference>
<evidence type="ECO:0000256" key="20">
    <source>
        <dbReference type="ARBA" id="ARBA00034003"/>
    </source>
</evidence>
<accession>A0ABW7D6J4</accession>
<keyword evidence="24" id="KW-1185">Reference proteome</keyword>
<dbReference type="NCBIfam" id="TIGR02776">
    <property type="entry name" value="NHEJ_ligase_prk"/>
    <property type="match status" value="1"/>
</dbReference>
<dbReference type="Proteomes" id="UP001605918">
    <property type="component" value="Unassembled WGS sequence"/>
</dbReference>
<keyword evidence="9" id="KW-0227">DNA damage</keyword>
<evidence type="ECO:0000256" key="19">
    <source>
        <dbReference type="ARBA" id="ARBA00029943"/>
    </source>
</evidence>
<evidence type="ECO:0000256" key="11">
    <source>
        <dbReference type="ARBA" id="ARBA00022839"/>
    </source>
</evidence>
<dbReference type="RefSeq" id="WP_394503600.1">
    <property type="nucleotide sequence ID" value="NZ_JBIEIL010000002.1"/>
</dbReference>
<dbReference type="CDD" id="cd07906">
    <property type="entry name" value="Adenylation_DNA_ligase_LigD_LigC"/>
    <property type="match status" value="1"/>
</dbReference>
<keyword evidence="3 23" id="KW-0436">Ligase</keyword>
<dbReference type="Pfam" id="PF01068">
    <property type="entry name" value="DNA_ligase_A_M"/>
    <property type="match status" value="1"/>
</dbReference>
<dbReference type="PANTHER" id="PTHR42705:SF2">
    <property type="entry name" value="BIFUNCTIONAL NON-HOMOLOGOUS END JOINING PROTEIN LIGD"/>
    <property type="match status" value="1"/>
</dbReference>
<dbReference type="NCBIfam" id="NF004628">
    <property type="entry name" value="PRK05972.1"/>
    <property type="match status" value="1"/>
</dbReference>
<keyword evidence="7" id="KW-0479">Metal-binding</keyword>
<dbReference type="Gene3D" id="3.30.1490.70">
    <property type="match status" value="1"/>
</dbReference>
<comment type="cofactor">
    <cofactor evidence="1">
        <name>Mn(2+)</name>
        <dbReference type="ChEBI" id="CHEBI:29035"/>
    </cofactor>
</comment>
<dbReference type="Gene3D" id="3.90.920.10">
    <property type="entry name" value="DNA primase, PRIM domain"/>
    <property type="match status" value="1"/>
</dbReference>
<keyword evidence="17" id="KW-0464">Manganese</keyword>
<evidence type="ECO:0000256" key="13">
    <source>
        <dbReference type="ARBA" id="ARBA00022932"/>
    </source>
</evidence>
<feature type="compositionally biased region" description="Basic residues" evidence="21">
    <location>
        <begin position="201"/>
        <end position="221"/>
    </location>
</feature>
<evidence type="ECO:0000313" key="24">
    <source>
        <dbReference type="Proteomes" id="UP001605918"/>
    </source>
</evidence>
<feature type="domain" description="ATP-dependent DNA ligase family profile" evidence="22">
    <location>
        <begin position="319"/>
        <end position="425"/>
    </location>
</feature>
<dbReference type="NCBIfam" id="TIGR02778">
    <property type="entry name" value="ligD_pol"/>
    <property type="match status" value="1"/>
</dbReference>
<feature type="region of interest" description="Disordered" evidence="21">
    <location>
        <begin position="193"/>
        <end position="221"/>
    </location>
</feature>
<evidence type="ECO:0000256" key="9">
    <source>
        <dbReference type="ARBA" id="ARBA00022763"/>
    </source>
</evidence>
<dbReference type="Pfam" id="PF21686">
    <property type="entry name" value="LigD_Prim-Pol"/>
    <property type="match status" value="1"/>
</dbReference>
<dbReference type="NCBIfam" id="TIGR02779">
    <property type="entry name" value="NHEJ_ligase_lig"/>
    <property type="match status" value="1"/>
</dbReference>
<evidence type="ECO:0000256" key="14">
    <source>
        <dbReference type="ARBA" id="ARBA00023125"/>
    </source>
</evidence>
<reference evidence="23 24" key="1">
    <citation type="submission" date="2024-10" db="EMBL/GenBank/DDBJ databases">
        <title>Whole genome of Pseudomonas sp Strain RB5.</title>
        <authorList>
            <person name="Selami N."/>
        </authorList>
    </citation>
    <scope>NUCLEOTIDE SEQUENCE [LARGE SCALE GENOMIC DNA]</scope>
    <source>
        <strain evidence="23 24">RB5</strain>
    </source>
</reference>
<evidence type="ECO:0000256" key="17">
    <source>
        <dbReference type="ARBA" id="ARBA00023211"/>
    </source>
</evidence>
<gene>
    <name evidence="23" type="primary">ligD</name>
    <name evidence="23" type="ORF">ACGSLL_04585</name>
</gene>
<sequence>MNRNLDDYNRMRDFSATSEPAAVKRSGRKTAKDHALQFCIQKHDASHLHYDFRLELDGALKSWAVPKGPSLDPKVKRLAVHVEDHPLDYATFEGSIPEGHYGAGDVIVWDRGVWIPLDDPQKAYAKGRLKFELQGEKLGGIWNLVRTHMPGKKEQWFLIKHQDNAARPQDDYDVLVAEPDSVLSERTIVASPKKTAEQAKPLKKAPAKPRKQATGKLTGAHKAKLPAQLKPELATLVDSAPEGQWSYEIKFDGYRIMARIEGDQVQLFTRNGHDWTHKLPQQAEALAALGLESAWLDGEMIVANEQGVPDFQALQNAFEVGRSGNIVYYLFDLPYLNGVDLREVAVEERRAALATILGSQKSQLLRFSEAFEETPDALLNSACQMQMEGLIGKRLGSPYVSRRSSDWIKLKCKHRQEFVIVGYTDPKGARSAFGALLLGLHDRDSGELRYAGKVGTGFNETTLKSILAQLKPLQAKSAAVVNPPSGFEAKGVHWLKPKLLAEVAFAEMTKDGSVRHAVFHGLRNDKPAKAITEERAKPVKTVESKTAEKKPAKKAAASKAPSKPSSKKAAASKTESAPSQANLANGKVRITHPERVIDAVSGTTKMQLAEYYASVAEYILPHLKDRPVALVRAPDGIAGELFFQKNAERLAIPGISTLDKDITGQPVMMINSAEALIGAVQMSTVELHTWNATQIDLDKPDRFVLDLDPDPALPWKSMVEATALTLTVLDELGLKAFLKTSGGKGIHLVVPLTRKHGWDEVKDFSHAIVSHMAKLLPDRFSAVSGPKNRVGKIFIDYLRNGLGATTICTYAARAREGMPVSVPVFREEVAEIKGGNHWNIHNVHERLAEVGEEPWADMKKTRQTITAQMRKRVGMKK</sequence>
<keyword evidence="18" id="KW-0511">Multifunctional enzyme</keyword>
<dbReference type="EC" id="6.5.1.1" evidence="2"/>
<evidence type="ECO:0000256" key="15">
    <source>
        <dbReference type="ARBA" id="ARBA00023172"/>
    </source>
</evidence>
<evidence type="ECO:0000256" key="4">
    <source>
        <dbReference type="ARBA" id="ARBA00022679"/>
    </source>
</evidence>
<dbReference type="EMBL" id="JBIEIL010000002">
    <property type="protein sequence ID" value="MFG6203625.1"/>
    <property type="molecule type" value="Genomic_DNA"/>
</dbReference>
<dbReference type="PANTHER" id="PTHR42705">
    <property type="entry name" value="BIFUNCTIONAL NON-HOMOLOGOUS END JOINING PROTEIN LIGD"/>
    <property type="match status" value="1"/>
</dbReference>
<protein>
    <recommendedName>
        <fullName evidence="2">DNA ligase (ATP)</fullName>
        <ecNumber evidence="2">6.5.1.1</ecNumber>
    </recommendedName>
    <alternativeName>
        <fullName evidence="19">NHEJ DNA polymerase</fullName>
    </alternativeName>
</protein>
<dbReference type="SUPFAM" id="SSF50249">
    <property type="entry name" value="Nucleic acid-binding proteins"/>
    <property type="match status" value="1"/>
</dbReference>
<evidence type="ECO:0000256" key="10">
    <source>
        <dbReference type="ARBA" id="ARBA00022801"/>
    </source>
</evidence>
<evidence type="ECO:0000256" key="5">
    <source>
        <dbReference type="ARBA" id="ARBA00022695"/>
    </source>
</evidence>
<keyword evidence="11" id="KW-0269">Exonuclease</keyword>
<dbReference type="CDD" id="cd07971">
    <property type="entry name" value="OBF_DNA_ligase_LigD"/>
    <property type="match status" value="1"/>
</dbReference>
<proteinExistence type="predicted"/>
<evidence type="ECO:0000256" key="18">
    <source>
        <dbReference type="ARBA" id="ARBA00023268"/>
    </source>
</evidence>
<dbReference type="CDD" id="cd04862">
    <property type="entry name" value="PaeLigD_Pol_like"/>
    <property type="match status" value="1"/>
</dbReference>
<comment type="catalytic activity">
    <reaction evidence="20">
        <text>ATP + (deoxyribonucleotide)n-3'-hydroxyl + 5'-phospho-(deoxyribonucleotide)m = (deoxyribonucleotide)n+m + AMP + diphosphate.</text>
        <dbReference type="EC" id="6.5.1.1"/>
    </reaction>
</comment>
<keyword evidence="16" id="KW-0234">DNA repair</keyword>
<evidence type="ECO:0000256" key="7">
    <source>
        <dbReference type="ARBA" id="ARBA00022723"/>
    </source>
</evidence>
<dbReference type="InterPro" id="IPR014146">
    <property type="entry name" value="LigD_ligase_dom"/>
</dbReference>
<evidence type="ECO:0000256" key="8">
    <source>
        <dbReference type="ARBA" id="ARBA00022741"/>
    </source>
</evidence>
<dbReference type="InterPro" id="IPR014144">
    <property type="entry name" value="LigD_PE_domain"/>
</dbReference>
<dbReference type="Gene3D" id="3.30.470.30">
    <property type="entry name" value="DNA ligase/mRNA capping enzyme"/>
    <property type="match status" value="1"/>
</dbReference>
<dbReference type="Gene3D" id="2.40.50.140">
    <property type="entry name" value="Nucleic acid-binding proteins"/>
    <property type="match status" value="1"/>
</dbReference>
<feature type="compositionally biased region" description="Low complexity" evidence="21">
    <location>
        <begin position="554"/>
        <end position="579"/>
    </location>
</feature>
<feature type="region of interest" description="Disordered" evidence="21">
    <location>
        <begin position="529"/>
        <end position="588"/>
    </location>
</feature>
<dbReference type="SUPFAM" id="SSF56091">
    <property type="entry name" value="DNA ligase/mRNA capping enzyme, catalytic domain"/>
    <property type="match status" value="1"/>
</dbReference>
<evidence type="ECO:0000313" key="23">
    <source>
        <dbReference type="EMBL" id="MFG6203625.1"/>
    </source>
</evidence>
<dbReference type="PROSITE" id="PS50160">
    <property type="entry name" value="DNA_LIGASE_A3"/>
    <property type="match status" value="1"/>
</dbReference>
<dbReference type="InterPro" id="IPR052171">
    <property type="entry name" value="NHEJ_LigD"/>
</dbReference>
<dbReference type="InterPro" id="IPR033651">
    <property type="entry name" value="PaeLigD_Pol-like"/>
</dbReference>
<evidence type="ECO:0000256" key="2">
    <source>
        <dbReference type="ARBA" id="ARBA00012727"/>
    </source>
</evidence>
<dbReference type="InterPro" id="IPR012309">
    <property type="entry name" value="DNA_ligase_ATP-dep_C"/>
</dbReference>
<keyword evidence="10" id="KW-0378">Hydrolase</keyword>